<dbReference type="Proteomes" id="UP000266273">
    <property type="component" value="Unassembled WGS sequence"/>
</dbReference>
<gene>
    <name evidence="10" type="ORF">BXY53_0542</name>
</gene>
<dbReference type="GO" id="GO:0016740">
    <property type="term" value="F:transferase activity"/>
    <property type="evidence" value="ECO:0007669"/>
    <property type="project" value="UniProtKB-KW"/>
</dbReference>
<dbReference type="SUPFAM" id="SSF47090">
    <property type="entry name" value="PGBD-like"/>
    <property type="match status" value="1"/>
</dbReference>
<comment type="similarity">
    <text evidence="2">Belongs to the YkuD family.</text>
</comment>
<dbReference type="GO" id="GO:0009252">
    <property type="term" value="P:peptidoglycan biosynthetic process"/>
    <property type="evidence" value="ECO:0007669"/>
    <property type="project" value="UniProtKB-UniPathway"/>
</dbReference>
<dbReference type="GO" id="GO:0004180">
    <property type="term" value="F:carboxypeptidase activity"/>
    <property type="evidence" value="ECO:0007669"/>
    <property type="project" value="UniProtKB-ARBA"/>
</dbReference>
<dbReference type="InterPro" id="IPR045380">
    <property type="entry name" value="LD_TPept_scaffold_dom"/>
</dbReference>
<dbReference type="Gene3D" id="1.10.101.10">
    <property type="entry name" value="PGBD-like superfamily/PGBD"/>
    <property type="match status" value="1"/>
</dbReference>
<dbReference type="PANTHER" id="PTHR41533">
    <property type="entry name" value="L,D-TRANSPEPTIDASE HI_1667-RELATED"/>
    <property type="match status" value="1"/>
</dbReference>
<feature type="domain" description="L,D-TPase catalytic" evidence="9">
    <location>
        <begin position="308"/>
        <end position="481"/>
    </location>
</feature>
<feature type="active site" description="Proton donor/acceptor" evidence="7">
    <location>
        <position position="438"/>
    </location>
</feature>
<evidence type="ECO:0000256" key="3">
    <source>
        <dbReference type="ARBA" id="ARBA00022679"/>
    </source>
</evidence>
<dbReference type="InterPro" id="IPR002477">
    <property type="entry name" value="Peptidoglycan-bd-like"/>
</dbReference>
<evidence type="ECO:0000256" key="4">
    <source>
        <dbReference type="ARBA" id="ARBA00022960"/>
    </source>
</evidence>
<dbReference type="AlphaFoldDB" id="A0A397Q277"/>
<comment type="caution">
    <text evidence="10">The sequence shown here is derived from an EMBL/GenBank/DDBJ whole genome shotgun (WGS) entry which is preliminary data.</text>
</comment>
<dbReference type="Pfam" id="PF01471">
    <property type="entry name" value="PG_binding_1"/>
    <property type="match status" value="1"/>
</dbReference>
<keyword evidence="5 7" id="KW-0573">Peptidoglycan synthesis</keyword>
<evidence type="ECO:0000256" key="1">
    <source>
        <dbReference type="ARBA" id="ARBA00004752"/>
    </source>
</evidence>
<proteinExistence type="inferred from homology"/>
<dbReference type="RefSeq" id="WP_119060377.1">
    <property type="nucleotide sequence ID" value="NZ_QXDF01000001.1"/>
</dbReference>
<keyword evidence="4 7" id="KW-0133">Cell shape</keyword>
<dbReference type="PROSITE" id="PS52029">
    <property type="entry name" value="LD_TPASE"/>
    <property type="match status" value="1"/>
</dbReference>
<evidence type="ECO:0000256" key="5">
    <source>
        <dbReference type="ARBA" id="ARBA00022984"/>
    </source>
</evidence>
<dbReference type="EMBL" id="QXDF01000001">
    <property type="protein sequence ID" value="RIA55476.1"/>
    <property type="molecule type" value="Genomic_DNA"/>
</dbReference>
<evidence type="ECO:0000256" key="7">
    <source>
        <dbReference type="PROSITE-ProRule" id="PRU01373"/>
    </source>
</evidence>
<dbReference type="InterPro" id="IPR036365">
    <property type="entry name" value="PGBD-like_sf"/>
</dbReference>
<dbReference type="InterPro" id="IPR038063">
    <property type="entry name" value="Transpep_catalytic_dom"/>
</dbReference>
<dbReference type="Pfam" id="PF03734">
    <property type="entry name" value="YkuD"/>
    <property type="match status" value="1"/>
</dbReference>
<keyword evidence="3" id="KW-0808">Transferase</keyword>
<dbReference type="GO" id="GO:0071555">
    <property type="term" value="P:cell wall organization"/>
    <property type="evidence" value="ECO:0007669"/>
    <property type="project" value="UniProtKB-UniRule"/>
</dbReference>
<reference evidence="10 11" key="1">
    <citation type="submission" date="2018-08" db="EMBL/GenBank/DDBJ databases">
        <title>Genomic Encyclopedia of Archaeal and Bacterial Type Strains, Phase II (KMG-II): from individual species to whole genera.</title>
        <authorList>
            <person name="Goeker M."/>
        </authorList>
    </citation>
    <scope>NUCLEOTIDE SEQUENCE [LARGE SCALE GENOMIC DNA]</scope>
    <source>
        <strain evidence="10 11">DSM 5002</strain>
    </source>
</reference>
<dbReference type="SUPFAM" id="SSF141523">
    <property type="entry name" value="L,D-transpeptidase catalytic domain-like"/>
    <property type="match status" value="1"/>
</dbReference>
<evidence type="ECO:0000256" key="8">
    <source>
        <dbReference type="SAM" id="SignalP"/>
    </source>
</evidence>
<evidence type="ECO:0000259" key="9">
    <source>
        <dbReference type="PROSITE" id="PS52029"/>
    </source>
</evidence>
<dbReference type="Gene3D" id="2.40.440.10">
    <property type="entry name" value="L,D-transpeptidase catalytic domain-like"/>
    <property type="match status" value="1"/>
</dbReference>
<dbReference type="InterPro" id="IPR005490">
    <property type="entry name" value="LD_TPept_cat_dom"/>
</dbReference>
<evidence type="ECO:0000313" key="10">
    <source>
        <dbReference type="EMBL" id="RIA55476.1"/>
    </source>
</evidence>
<sequence>MLRGLFSALAVAAVAFGAMPAQAVEPGAPKELISRMDAVAFKLQARLSERFKDISQAEKRERGGMAEFYAESGYEFLWVNEQGLNDRARAVADVVARAETFDLNPENYPLPEADGFAAAEGREAQWLANAEYRISRSVLAYARHAQSGHLDPRSISRNLDITPDAPDPLKVLRGLAASADVAAYLEGFHPSHPQFVGLLERLRELRTVAQREPVRIPDGDLIEPGDSHPHVPLVRKRLDVPNTVAPETYDETLVAAIRRFQRKNGLHIDGLIGPATRRALNRSPADKIDTIRVNLERWRWFPNNLGERYVRVNVPEFKVRLVENGDTVFEERIVVGKPRHATPSFSDEMELVVFNPYWNVPYSITKNEILPIAQRNPSYLTRQNFQVLWRGRRRVDPYEVDWDRVDASKVRLRQSPGRGNALGEIKFLFPNKHSVYLHDTPSKHLFNRSRRAYSHGCMRVRNPRDFAAAIMRTEGWSKQSISRAIERGNNRAIRLEQKLPVHVTYFTAAVAEDGGVRFFADIYKYDDRILEALEAS</sequence>
<dbReference type="UniPathway" id="UPA00219"/>
<evidence type="ECO:0000256" key="6">
    <source>
        <dbReference type="ARBA" id="ARBA00023316"/>
    </source>
</evidence>
<dbReference type="PANTHER" id="PTHR41533:SF2">
    <property type="entry name" value="BLR7131 PROTEIN"/>
    <property type="match status" value="1"/>
</dbReference>
<dbReference type="Pfam" id="PF20142">
    <property type="entry name" value="Scaffold"/>
    <property type="match status" value="1"/>
</dbReference>
<evidence type="ECO:0000256" key="2">
    <source>
        <dbReference type="ARBA" id="ARBA00005992"/>
    </source>
</evidence>
<evidence type="ECO:0000313" key="11">
    <source>
        <dbReference type="Proteomes" id="UP000266273"/>
    </source>
</evidence>
<feature type="signal peptide" evidence="8">
    <location>
        <begin position="1"/>
        <end position="23"/>
    </location>
</feature>
<protein>
    <submittedName>
        <fullName evidence="10">Murein L,D-transpeptidase YcbB/YkuD</fullName>
    </submittedName>
</protein>
<keyword evidence="8" id="KW-0732">Signal</keyword>
<feature type="chain" id="PRO_5017216913" evidence="8">
    <location>
        <begin position="24"/>
        <end position="536"/>
    </location>
</feature>
<keyword evidence="6 7" id="KW-0961">Cell wall biogenesis/degradation</keyword>
<feature type="active site" description="Nucleophile" evidence="7">
    <location>
        <position position="457"/>
    </location>
</feature>
<comment type="pathway">
    <text evidence="1 7">Cell wall biogenesis; peptidoglycan biosynthesis.</text>
</comment>
<name>A0A397Q277_9HYPH</name>
<keyword evidence="11" id="KW-1185">Reference proteome</keyword>
<dbReference type="InterPro" id="IPR036366">
    <property type="entry name" value="PGBDSf"/>
</dbReference>
<accession>A0A397Q277</accession>
<dbReference type="OrthoDB" id="9778545at2"/>
<organism evidence="10 11">
    <name type="scientific">Dichotomicrobium thermohalophilum</name>
    <dbReference type="NCBI Taxonomy" id="933063"/>
    <lineage>
        <taxon>Bacteria</taxon>
        <taxon>Pseudomonadati</taxon>
        <taxon>Pseudomonadota</taxon>
        <taxon>Alphaproteobacteria</taxon>
        <taxon>Hyphomicrobiales</taxon>
        <taxon>Hyphomicrobiaceae</taxon>
        <taxon>Dichotomicrobium</taxon>
    </lineage>
</organism>
<dbReference type="CDD" id="cd16913">
    <property type="entry name" value="YkuD_like"/>
    <property type="match status" value="1"/>
</dbReference>
<dbReference type="GO" id="GO:0008360">
    <property type="term" value="P:regulation of cell shape"/>
    <property type="evidence" value="ECO:0007669"/>
    <property type="project" value="UniProtKB-UniRule"/>
</dbReference>
<dbReference type="InterPro" id="IPR052905">
    <property type="entry name" value="LD-transpeptidase_YkuD-like"/>
</dbReference>